<evidence type="ECO:0000313" key="1">
    <source>
        <dbReference type="EMBL" id="KAG5572875.1"/>
    </source>
</evidence>
<accession>A0A9J5WAY0</accession>
<protein>
    <recommendedName>
        <fullName evidence="3">Gag-pol polyprotein</fullName>
    </recommendedName>
</protein>
<dbReference type="CDD" id="cd00303">
    <property type="entry name" value="retropepsin_like"/>
    <property type="match status" value="1"/>
</dbReference>
<sequence length="82" mass="8911">MFSCSGDSPDVVTGMIQIFNFDVYALLDPGASLSFVTLYVAMNFDVLPEKLLEPFSVSTPVGESILADRVYRDCTPSITKAP</sequence>
<dbReference type="Proteomes" id="UP000824120">
    <property type="component" value="Chromosome 12"/>
</dbReference>
<organism evidence="1 2">
    <name type="scientific">Solanum commersonii</name>
    <name type="common">Commerson's wild potato</name>
    <name type="synonym">Commerson's nightshade</name>
    <dbReference type="NCBI Taxonomy" id="4109"/>
    <lineage>
        <taxon>Eukaryota</taxon>
        <taxon>Viridiplantae</taxon>
        <taxon>Streptophyta</taxon>
        <taxon>Embryophyta</taxon>
        <taxon>Tracheophyta</taxon>
        <taxon>Spermatophyta</taxon>
        <taxon>Magnoliopsida</taxon>
        <taxon>eudicotyledons</taxon>
        <taxon>Gunneridae</taxon>
        <taxon>Pentapetalae</taxon>
        <taxon>asterids</taxon>
        <taxon>lamiids</taxon>
        <taxon>Solanales</taxon>
        <taxon>Solanaceae</taxon>
        <taxon>Solanoideae</taxon>
        <taxon>Solaneae</taxon>
        <taxon>Solanum</taxon>
    </lineage>
</organism>
<dbReference type="EMBL" id="JACXVP010000012">
    <property type="protein sequence ID" value="KAG5572875.1"/>
    <property type="molecule type" value="Genomic_DNA"/>
</dbReference>
<dbReference type="Pfam" id="PF08284">
    <property type="entry name" value="RVP_2"/>
    <property type="match status" value="1"/>
</dbReference>
<evidence type="ECO:0008006" key="3">
    <source>
        <dbReference type="Google" id="ProtNLM"/>
    </source>
</evidence>
<evidence type="ECO:0000313" key="2">
    <source>
        <dbReference type="Proteomes" id="UP000824120"/>
    </source>
</evidence>
<name>A0A9J5WAY0_SOLCO</name>
<dbReference type="OrthoDB" id="1747507at2759"/>
<proteinExistence type="predicted"/>
<reference evidence="1 2" key="1">
    <citation type="submission" date="2020-09" db="EMBL/GenBank/DDBJ databases">
        <title>De no assembly of potato wild relative species, Solanum commersonii.</title>
        <authorList>
            <person name="Cho K."/>
        </authorList>
    </citation>
    <scope>NUCLEOTIDE SEQUENCE [LARGE SCALE GENOMIC DNA]</scope>
    <source>
        <strain evidence="1">LZ3.2</strain>
        <tissue evidence="1">Leaf</tissue>
    </source>
</reference>
<dbReference type="AlphaFoldDB" id="A0A9J5WAY0"/>
<comment type="caution">
    <text evidence="1">The sequence shown here is derived from an EMBL/GenBank/DDBJ whole genome shotgun (WGS) entry which is preliminary data.</text>
</comment>
<keyword evidence="2" id="KW-1185">Reference proteome</keyword>
<gene>
    <name evidence="1" type="ORF">H5410_062641</name>
</gene>